<proteinExistence type="predicted"/>
<organism evidence="3">
    <name type="scientific">marine metagenome</name>
    <dbReference type="NCBI Taxonomy" id="408172"/>
    <lineage>
        <taxon>unclassified sequences</taxon>
        <taxon>metagenomes</taxon>
        <taxon>ecological metagenomes</taxon>
    </lineage>
</organism>
<dbReference type="InterPro" id="IPR036526">
    <property type="entry name" value="C-N_Hydrolase_sf"/>
</dbReference>
<dbReference type="PROSITE" id="PS01227">
    <property type="entry name" value="UPF0012"/>
    <property type="match status" value="1"/>
</dbReference>
<feature type="domain" description="CN hydrolase" evidence="2">
    <location>
        <begin position="1"/>
        <end position="248"/>
    </location>
</feature>
<evidence type="ECO:0000259" key="2">
    <source>
        <dbReference type="PROSITE" id="PS50263"/>
    </source>
</evidence>
<dbReference type="PANTHER" id="PTHR23088:SF27">
    <property type="entry name" value="DEAMINATED GLUTATHIONE AMIDASE"/>
    <property type="match status" value="1"/>
</dbReference>
<dbReference type="EMBL" id="UINC01002397">
    <property type="protein sequence ID" value="SUZ96245.1"/>
    <property type="molecule type" value="Genomic_DNA"/>
</dbReference>
<dbReference type="SUPFAM" id="SSF56317">
    <property type="entry name" value="Carbon-nitrogen hydrolase"/>
    <property type="match status" value="1"/>
</dbReference>
<dbReference type="InterPro" id="IPR001110">
    <property type="entry name" value="UPF0012_CS"/>
</dbReference>
<gene>
    <name evidence="3" type="ORF">METZ01_LOCUS49099</name>
</gene>
<reference evidence="3" key="1">
    <citation type="submission" date="2018-05" db="EMBL/GenBank/DDBJ databases">
        <authorList>
            <person name="Lanie J.A."/>
            <person name="Ng W.-L."/>
            <person name="Kazmierczak K.M."/>
            <person name="Andrzejewski T.M."/>
            <person name="Davidsen T.M."/>
            <person name="Wayne K.J."/>
            <person name="Tettelin H."/>
            <person name="Glass J.I."/>
            <person name="Rusch D."/>
            <person name="Podicherti R."/>
            <person name="Tsui H.-C.T."/>
            <person name="Winkler M.E."/>
        </authorList>
    </citation>
    <scope>NUCLEOTIDE SEQUENCE</scope>
</reference>
<dbReference type="PANTHER" id="PTHR23088">
    <property type="entry name" value="NITRILASE-RELATED"/>
    <property type="match status" value="1"/>
</dbReference>
<dbReference type="Gene3D" id="3.60.110.10">
    <property type="entry name" value="Carbon-nitrogen hydrolase"/>
    <property type="match status" value="1"/>
</dbReference>
<keyword evidence="1" id="KW-0378">Hydrolase</keyword>
<dbReference type="Pfam" id="PF00795">
    <property type="entry name" value="CN_hydrolase"/>
    <property type="match status" value="1"/>
</dbReference>
<dbReference type="AlphaFoldDB" id="A0A381RWK5"/>
<dbReference type="PROSITE" id="PS50263">
    <property type="entry name" value="CN_HYDROLASE"/>
    <property type="match status" value="1"/>
</dbReference>
<dbReference type="CDD" id="cd07572">
    <property type="entry name" value="nit"/>
    <property type="match status" value="1"/>
</dbReference>
<dbReference type="InterPro" id="IPR003010">
    <property type="entry name" value="C-N_Hydrolase"/>
</dbReference>
<accession>A0A381RWK5</accession>
<sequence length="269" mass="30231">MRFAAVQMNSTDIVEDNLLLAQSLIIQAKEEGADIVLLPENFAFMGYPKQIIKEIMEDFEQGPIQNFMSQQAQDQDIWIVAGSIPITCNEADKSFTRCIVYDNKGRIVTYYDKVHLFDVTVNGKKYNESSSIKAGNKLVSIKTPWCTVGLSICYDIRFPELYRSSDICGVDVITVPAAFTKETGQAHWQTLLTSRAVENLSYVVASAQWGEHYGSRTTYGHSVIINPWGETMDLLRTGNGIVISDIDLDRIKSVRESFPALNHKVLFND</sequence>
<evidence type="ECO:0000313" key="3">
    <source>
        <dbReference type="EMBL" id="SUZ96245.1"/>
    </source>
</evidence>
<name>A0A381RWK5_9ZZZZ</name>
<evidence type="ECO:0000256" key="1">
    <source>
        <dbReference type="ARBA" id="ARBA00022801"/>
    </source>
</evidence>
<dbReference type="GO" id="GO:0016811">
    <property type="term" value="F:hydrolase activity, acting on carbon-nitrogen (but not peptide) bonds, in linear amides"/>
    <property type="evidence" value="ECO:0007669"/>
    <property type="project" value="InterPro"/>
</dbReference>
<protein>
    <recommendedName>
        <fullName evidence="2">CN hydrolase domain-containing protein</fullName>
    </recommendedName>
</protein>
<dbReference type="InterPro" id="IPR045254">
    <property type="entry name" value="Nit1/2_C-N_Hydrolase"/>
</dbReference>